<evidence type="ECO:0000256" key="3">
    <source>
        <dbReference type="ARBA" id="ARBA00022692"/>
    </source>
</evidence>
<keyword evidence="2" id="KW-1003">Cell membrane</keyword>
<feature type="transmembrane region" description="Helical" evidence="6">
    <location>
        <begin position="272"/>
        <end position="302"/>
    </location>
</feature>
<keyword evidence="4 6" id="KW-1133">Transmembrane helix</keyword>
<dbReference type="Pfam" id="PF02653">
    <property type="entry name" value="BPD_transp_2"/>
    <property type="match status" value="1"/>
</dbReference>
<gene>
    <name evidence="7" type="ORF">ER308_14800</name>
</gene>
<organism evidence="7 8">
    <name type="scientific">Egibacter rhizosphaerae</name>
    <dbReference type="NCBI Taxonomy" id="1670831"/>
    <lineage>
        <taxon>Bacteria</taxon>
        <taxon>Bacillati</taxon>
        <taxon>Actinomycetota</taxon>
        <taxon>Nitriliruptoria</taxon>
        <taxon>Egibacterales</taxon>
        <taxon>Egibacteraceae</taxon>
        <taxon>Egibacter</taxon>
    </lineage>
</organism>
<feature type="transmembrane region" description="Helical" evidence="6">
    <location>
        <begin position="330"/>
        <end position="357"/>
    </location>
</feature>
<comment type="subcellular location">
    <subcellularLocation>
        <location evidence="1">Cell membrane</location>
        <topology evidence="1">Multi-pass membrane protein</topology>
    </subcellularLocation>
</comment>
<name>A0A411YHG5_9ACTN</name>
<reference evidence="7 8" key="1">
    <citation type="submission" date="2019-01" db="EMBL/GenBank/DDBJ databases">
        <title>Egibacter rhizosphaerae EGI 80759T.</title>
        <authorList>
            <person name="Chen D.-D."/>
            <person name="Tian Y."/>
            <person name="Jiao J.-Y."/>
            <person name="Zhang X.-T."/>
            <person name="Zhang Y.-G."/>
            <person name="Zhang Y."/>
            <person name="Xiao M."/>
            <person name="Shu W.-S."/>
            <person name="Li W.-J."/>
        </authorList>
    </citation>
    <scope>NUCLEOTIDE SEQUENCE [LARGE SCALE GENOMIC DNA]</scope>
    <source>
        <strain evidence="7 8">EGI 80759</strain>
    </source>
</reference>
<dbReference type="KEGG" id="erz:ER308_14800"/>
<dbReference type="EMBL" id="CP036402">
    <property type="protein sequence ID" value="QBI20704.1"/>
    <property type="molecule type" value="Genomic_DNA"/>
</dbReference>
<evidence type="ECO:0000256" key="6">
    <source>
        <dbReference type="SAM" id="Phobius"/>
    </source>
</evidence>
<feature type="transmembrane region" description="Helical" evidence="6">
    <location>
        <begin position="190"/>
        <end position="210"/>
    </location>
</feature>
<feature type="transmembrane region" description="Helical" evidence="6">
    <location>
        <begin position="116"/>
        <end position="135"/>
    </location>
</feature>
<dbReference type="RefSeq" id="WP_131155697.1">
    <property type="nucleotide sequence ID" value="NZ_CP036402.1"/>
</dbReference>
<keyword evidence="3 6" id="KW-0812">Transmembrane</keyword>
<dbReference type="Proteomes" id="UP000291469">
    <property type="component" value="Chromosome"/>
</dbReference>
<evidence type="ECO:0000256" key="2">
    <source>
        <dbReference type="ARBA" id="ARBA00022475"/>
    </source>
</evidence>
<feature type="transmembrane region" description="Helical" evidence="6">
    <location>
        <begin position="230"/>
        <end position="260"/>
    </location>
</feature>
<dbReference type="GO" id="GO:0005886">
    <property type="term" value="C:plasma membrane"/>
    <property type="evidence" value="ECO:0007669"/>
    <property type="project" value="UniProtKB-SubCell"/>
</dbReference>
<dbReference type="CDD" id="cd06581">
    <property type="entry name" value="TM_PBP1_LivM_like"/>
    <property type="match status" value="1"/>
</dbReference>
<feature type="transmembrane region" description="Helical" evidence="6">
    <location>
        <begin position="62"/>
        <end position="79"/>
    </location>
</feature>
<dbReference type="InterPro" id="IPR043428">
    <property type="entry name" value="LivM-like"/>
</dbReference>
<dbReference type="InterPro" id="IPR001851">
    <property type="entry name" value="ABC_transp_permease"/>
</dbReference>
<evidence type="ECO:0000256" key="4">
    <source>
        <dbReference type="ARBA" id="ARBA00022989"/>
    </source>
</evidence>
<dbReference type="OrthoDB" id="9814461at2"/>
<feature type="transmembrane region" description="Helical" evidence="6">
    <location>
        <begin position="24"/>
        <end position="42"/>
    </location>
</feature>
<evidence type="ECO:0000313" key="7">
    <source>
        <dbReference type="EMBL" id="QBI20704.1"/>
    </source>
</evidence>
<proteinExistence type="predicted"/>
<protein>
    <submittedName>
        <fullName evidence="7">Branched-chain amino acid ABC transporter permease</fullName>
    </submittedName>
</protein>
<evidence type="ECO:0000313" key="8">
    <source>
        <dbReference type="Proteomes" id="UP000291469"/>
    </source>
</evidence>
<dbReference type="GO" id="GO:0015658">
    <property type="term" value="F:branched-chain amino acid transmembrane transporter activity"/>
    <property type="evidence" value="ECO:0007669"/>
    <property type="project" value="InterPro"/>
</dbReference>
<keyword evidence="8" id="KW-1185">Reference proteome</keyword>
<feature type="transmembrane region" description="Helical" evidence="6">
    <location>
        <begin position="91"/>
        <end position="110"/>
    </location>
</feature>
<accession>A0A411YHG5</accession>
<sequence length="374" mass="39300">MSVQTKEPEAGESAAIPPPKRGRALPWIVGALGVVFAVLPFVDVPLPGVFSGDLSSPGTLQILAVALVFAGLAMSYDLLLGYTGMLSLGHALYFALGIYGSNMLMVYGGLPYFAAVPITLVGVAVVATVLGSVALRVRGVASAMVTLAFAEAFHVLVESDPLSVTGGEEGLPLSSDHIPDLFTGVVNLQWVYWLALLFALLTFVICRHAVSSRAGRVWQAVRENEDRVELLGLVPFGFKLLSFGMSATLAAAGGAVYLLVIRGANPEVGTAIFTLNVIIMVVLGGLGRLWGAALGGLLFGYLDHRLPDLQRAGVFDDLPPWLEGPLTEPMFILGVIFVALVMFAPGGIASLPARLGLDRVVGARRRRGHETGGA</sequence>
<evidence type="ECO:0000256" key="1">
    <source>
        <dbReference type="ARBA" id="ARBA00004651"/>
    </source>
</evidence>
<dbReference type="PANTHER" id="PTHR30482:SF17">
    <property type="entry name" value="ABC TRANSPORTER ATP-BINDING PROTEIN"/>
    <property type="match status" value="1"/>
</dbReference>
<evidence type="ECO:0000256" key="5">
    <source>
        <dbReference type="ARBA" id="ARBA00023136"/>
    </source>
</evidence>
<dbReference type="PANTHER" id="PTHR30482">
    <property type="entry name" value="HIGH-AFFINITY BRANCHED-CHAIN AMINO ACID TRANSPORT SYSTEM PERMEASE"/>
    <property type="match status" value="1"/>
</dbReference>
<dbReference type="AlphaFoldDB" id="A0A411YHG5"/>
<keyword evidence="5 6" id="KW-0472">Membrane</keyword>